<dbReference type="Gene3D" id="1.10.260.40">
    <property type="entry name" value="lambda repressor-like DNA-binding domains"/>
    <property type="match status" value="1"/>
</dbReference>
<dbReference type="InterPro" id="IPR001387">
    <property type="entry name" value="Cro/C1-type_HTH"/>
</dbReference>
<organism evidence="2 3">
    <name type="scientific">Chitiniphilus purpureus</name>
    <dbReference type="NCBI Taxonomy" id="2981137"/>
    <lineage>
        <taxon>Bacteria</taxon>
        <taxon>Pseudomonadati</taxon>
        <taxon>Pseudomonadota</taxon>
        <taxon>Betaproteobacteria</taxon>
        <taxon>Neisseriales</taxon>
        <taxon>Chitinibacteraceae</taxon>
        <taxon>Chitiniphilus</taxon>
    </lineage>
</organism>
<name>A0ABY6DKJ7_9NEIS</name>
<reference evidence="2" key="1">
    <citation type="submission" date="2022-10" db="EMBL/GenBank/DDBJ databases">
        <title>Chitiniphilus purpureus sp. nov., a novel chitin-degrading bacterium isolated from crawfish pond sediment.</title>
        <authorList>
            <person name="Li K."/>
        </authorList>
    </citation>
    <scope>NUCLEOTIDE SEQUENCE</scope>
    <source>
        <strain evidence="2">CD1</strain>
    </source>
</reference>
<keyword evidence="3" id="KW-1185">Reference proteome</keyword>
<evidence type="ECO:0000259" key="1">
    <source>
        <dbReference type="PROSITE" id="PS50943"/>
    </source>
</evidence>
<dbReference type="EMBL" id="CP106753">
    <property type="protein sequence ID" value="UXY14763.1"/>
    <property type="molecule type" value="Genomic_DNA"/>
</dbReference>
<dbReference type="InterPro" id="IPR010982">
    <property type="entry name" value="Lambda_DNA-bd_dom_sf"/>
</dbReference>
<accession>A0ABY6DKJ7</accession>
<evidence type="ECO:0000313" key="2">
    <source>
        <dbReference type="EMBL" id="UXY14763.1"/>
    </source>
</evidence>
<dbReference type="Proteomes" id="UP001061302">
    <property type="component" value="Chromosome"/>
</dbReference>
<feature type="domain" description="HTH cro/C1-type" evidence="1">
    <location>
        <begin position="27"/>
        <end position="68"/>
    </location>
</feature>
<dbReference type="Pfam" id="PF01381">
    <property type="entry name" value="HTH_3"/>
    <property type="match status" value="1"/>
</dbReference>
<proteinExistence type="predicted"/>
<dbReference type="CDD" id="cd00093">
    <property type="entry name" value="HTH_XRE"/>
    <property type="match status" value="1"/>
</dbReference>
<gene>
    <name evidence="2" type="ORF">N8I74_15780</name>
</gene>
<dbReference type="RefSeq" id="WP_263124067.1">
    <property type="nucleotide sequence ID" value="NZ_CP106753.1"/>
</dbReference>
<protein>
    <submittedName>
        <fullName evidence="2">Helix-turn-helix domain-containing protein</fullName>
    </submittedName>
</protein>
<evidence type="ECO:0000313" key="3">
    <source>
        <dbReference type="Proteomes" id="UP001061302"/>
    </source>
</evidence>
<dbReference type="PROSITE" id="PS50943">
    <property type="entry name" value="HTH_CROC1"/>
    <property type="match status" value="1"/>
</dbReference>
<dbReference type="SUPFAM" id="SSF47413">
    <property type="entry name" value="lambda repressor-like DNA-binding domains"/>
    <property type="match status" value="1"/>
</dbReference>
<dbReference type="SMART" id="SM00530">
    <property type="entry name" value="HTH_XRE"/>
    <property type="match status" value="1"/>
</dbReference>
<sequence>MTNLADRLEQALNEKKRTDRTASRAGLARYVGISKTAVGKWFNGDTQIIDPRYAPKAAEYLGVNERWLQHGQGTMSAGEAATGHPSEDGEALRLQRVRLFSEQLYRLVGGMSDQEAEETLKIMSEIAEAKAMRHRR</sequence>